<sequence>MSGVGNLHGMHILNDNRDLAGLPTPGITMLRNPTCDLVGKKSYSSRARQDQTRTSEESTASYYKNAGSTLHTLPVRLQSSKSMEN</sequence>
<evidence type="ECO:0000313" key="3">
    <source>
        <dbReference type="Proteomes" id="UP000053766"/>
    </source>
</evidence>
<evidence type="ECO:0000313" key="2">
    <source>
        <dbReference type="EMBL" id="KJH44396.1"/>
    </source>
</evidence>
<organism evidence="2 3">
    <name type="scientific">Dictyocaulus viviparus</name>
    <name type="common">Bovine lungworm</name>
    <dbReference type="NCBI Taxonomy" id="29172"/>
    <lineage>
        <taxon>Eukaryota</taxon>
        <taxon>Metazoa</taxon>
        <taxon>Ecdysozoa</taxon>
        <taxon>Nematoda</taxon>
        <taxon>Chromadorea</taxon>
        <taxon>Rhabditida</taxon>
        <taxon>Rhabditina</taxon>
        <taxon>Rhabditomorpha</taxon>
        <taxon>Strongyloidea</taxon>
        <taxon>Metastrongylidae</taxon>
        <taxon>Dictyocaulus</taxon>
    </lineage>
</organism>
<dbReference type="Proteomes" id="UP000053766">
    <property type="component" value="Unassembled WGS sequence"/>
</dbReference>
<feature type="compositionally biased region" description="Basic and acidic residues" evidence="1">
    <location>
        <begin position="47"/>
        <end position="56"/>
    </location>
</feature>
<name>A0A0D8XPU5_DICVI</name>
<protein>
    <submittedName>
        <fullName evidence="2">Uncharacterized protein</fullName>
    </submittedName>
</protein>
<accession>A0A0D8XPU5</accession>
<reference evidence="3" key="2">
    <citation type="journal article" date="2016" name="Sci. Rep.">
        <title>Dictyocaulus viviparus genome, variome and transcriptome elucidate lungworm biology and support future intervention.</title>
        <authorList>
            <person name="McNulty S.N."/>
            <person name="Strube C."/>
            <person name="Rosa B.A."/>
            <person name="Martin J.C."/>
            <person name="Tyagi R."/>
            <person name="Choi Y.J."/>
            <person name="Wang Q."/>
            <person name="Hallsworth Pepin K."/>
            <person name="Zhang X."/>
            <person name="Ozersky P."/>
            <person name="Wilson R.K."/>
            <person name="Sternberg P.W."/>
            <person name="Gasser R.B."/>
            <person name="Mitreva M."/>
        </authorList>
    </citation>
    <scope>NUCLEOTIDE SEQUENCE [LARGE SCALE GENOMIC DNA]</scope>
    <source>
        <strain evidence="3">HannoverDv2000</strain>
    </source>
</reference>
<dbReference type="EMBL" id="KN716477">
    <property type="protein sequence ID" value="KJH44396.1"/>
    <property type="molecule type" value="Genomic_DNA"/>
</dbReference>
<proteinExistence type="predicted"/>
<evidence type="ECO:0000256" key="1">
    <source>
        <dbReference type="SAM" id="MobiDB-lite"/>
    </source>
</evidence>
<feature type="region of interest" description="Disordered" evidence="1">
    <location>
        <begin position="41"/>
        <end position="60"/>
    </location>
</feature>
<gene>
    <name evidence="2" type="ORF">DICVIV_09584</name>
</gene>
<dbReference type="AlphaFoldDB" id="A0A0D8XPU5"/>
<keyword evidence="3" id="KW-1185">Reference proteome</keyword>
<reference evidence="2 3" key="1">
    <citation type="submission" date="2013-11" db="EMBL/GenBank/DDBJ databases">
        <title>Draft genome of the bovine lungworm Dictyocaulus viviparus.</title>
        <authorList>
            <person name="Mitreva M."/>
        </authorList>
    </citation>
    <scope>NUCLEOTIDE SEQUENCE [LARGE SCALE GENOMIC DNA]</scope>
    <source>
        <strain evidence="2 3">HannoverDv2000</strain>
    </source>
</reference>